<accession>A0ABQ8S139</accession>
<keyword evidence="4" id="KW-0964">Secreted</keyword>
<keyword evidence="6 8" id="KW-0879">Wnt signaling pathway</keyword>
<keyword evidence="10" id="KW-1185">Reference proteome</keyword>
<evidence type="ECO:0000256" key="3">
    <source>
        <dbReference type="ARBA" id="ARBA00022473"/>
    </source>
</evidence>
<comment type="similarity">
    <text evidence="2 8">Belongs to the Wnt family.</text>
</comment>
<protein>
    <recommendedName>
        <fullName evidence="8">Protein Wnt</fullName>
    </recommendedName>
</protein>
<evidence type="ECO:0000256" key="8">
    <source>
        <dbReference type="RuleBase" id="RU003500"/>
    </source>
</evidence>
<feature type="non-terminal residue" evidence="9">
    <location>
        <position position="1"/>
    </location>
</feature>
<dbReference type="PANTHER" id="PTHR12027">
    <property type="entry name" value="WNT RELATED"/>
    <property type="match status" value="1"/>
</dbReference>
<dbReference type="PRINTS" id="PR01349">
    <property type="entry name" value="WNTPROTEIN"/>
</dbReference>
<evidence type="ECO:0000313" key="9">
    <source>
        <dbReference type="EMBL" id="KAJ4427704.1"/>
    </source>
</evidence>
<keyword evidence="5" id="KW-0272">Extracellular matrix</keyword>
<evidence type="ECO:0000256" key="4">
    <source>
        <dbReference type="ARBA" id="ARBA00022525"/>
    </source>
</evidence>
<evidence type="ECO:0000256" key="2">
    <source>
        <dbReference type="ARBA" id="ARBA00005683"/>
    </source>
</evidence>
<evidence type="ECO:0000256" key="6">
    <source>
        <dbReference type="ARBA" id="ARBA00022687"/>
    </source>
</evidence>
<dbReference type="EMBL" id="JAJSOF020000038">
    <property type="protein sequence ID" value="KAJ4427704.1"/>
    <property type="molecule type" value="Genomic_DNA"/>
</dbReference>
<dbReference type="PANTHER" id="PTHR12027:SF99">
    <property type="entry name" value="PROTEIN WNT"/>
    <property type="match status" value="1"/>
</dbReference>
<comment type="caution">
    <text evidence="9">The sequence shown here is derived from an EMBL/GenBank/DDBJ whole genome shotgun (WGS) entry which is preliminary data.</text>
</comment>
<keyword evidence="7" id="KW-1015">Disulfide bond</keyword>
<name>A0ABQ8S139_PERAM</name>
<dbReference type="SMART" id="SM00097">
    <property type="entry name" value="WNT1"/>
    <property type="match status" value="1"/>
</dbReference>
<evidence type="ECO:0000256" key="5">
    <source>
        <dbReference type="ARBA" id="ARBA00022530"/>
    </source>
</evidence>
<comment type="subcellular location">
    <subcellularLocation>
        <location evidence="1 8">Secreted</location>
        <location evidence="1 8">Extracellular space</location>
        <location evidence="1 8">Extracellular matrix</location>
    </subcellularLocation>
</comment>
<reference evidence="9 10" key="1">
    <citation type="journal article" date="2022" name="Allergy">
        <title>Genome assembly and annotation of Periplaneta americana reveal a comprehensive cockroach allergen profile.</title>
        <authorList>
            <person name="Wang L."/>
            <person name="Xiong Q."/>
            <person name="Saelim N."/>
            <person name="Wang L."/>
            <person name="Nong W."/>
            <person name="Wan A.T."/>
            <person name="Shi M."/>
            <person name="Liu X."/>
            <person name="Cao Q."/>
            <person name="Hui J.H.L."/>
            <person name="Sookrung N."/>
            <person name="Leung T.F."/>
            <person name="Tungtrongchitr A."/>
            <person name="Tsui S.K.W."/>
        </authorList>
    </citation>
    <scope>NUCLEOTIDE SEQUENCE [LARGE SCALE GENOMIC DNA]</scope>
    <source>
        <strain evidence="9">PWHHKU_190912</strain>
    </source>
</reference>
<evidence type="ECO:0000256" key="1">
    <source>
        <dbReference type="ARBA" id="ARBA00004498"/>
    </source>
</evidence>
<evidence type="ECO:0000313" key="10">
    <source>
        <dbReference type="Proteomes" id="UP001148838"/>
    </source>
</evidence>
<evidence type="ECO:0000256" key="7">
    <source>
        <dbReference type="ARBA" id="ARBA00023157"/>
    </source>
</evidence>
<sequence length="137" mass="15016">VPFPATSHKCSLRFQSLRLGTELAIRECQHQFQMSRWNCSTFENSVPSSVGSCLSEVIAVAESREAAYVHAVSAAGVAYEVTRACSRGELTECSCDIRMRSRKPKGKWQWGGCSEASQHTFLSLLSSTPRNGPSARS</sequence>
<proteinExistence type="inferred from homology"/>
<gene>
    <name evidence="9" type="ORF">ANN_25356</name>
</gene>
<keyword evidence="3 8" id="KW-0217">Developmental protein</keyword>
<organism evidence="9 10">
    <name type="scientific">Periplaneta americana</name>
    <name type="common">American cockroach</name>
    <name type="synonym">Blatta americana</name>
    <dbReference type="NCBI Taxonomy" id="6978"/>
    <lineage>
        <taxon>Eukaryota</taxon>
        <taxon>Metazoa</taxon>
        <taxon>Ecdysozoa</taxon>
        <taxon>Arthropoda</taxon>
        <taxon>Hexapoda</taxon>
        <taxon>Insecta</taxon>
        <taxon>Pterygota</taxon>
        <taxon>Neoptera</taxon>
        <taxon>Polyneoptera</taxon>
        <taxon>Dictyoptera</taxon>
        <taxon>Blattodea</taxon>
        <taxon>Blattoidea</taxon>
        <taxon>Blattidae</taxon>
        <taxon>Blattinae</taxon>
        <taxon>Periplaneta</taxon>
    </lineage>
</organism>
<dbReference type="InterPro" id="IPR005817">
    <property type="entry name" value="Wnt"/>
</dbReference>
<dbReference type="Pfam" id="PF00110">
    <property type="entry name" value="wnt"/>
    <property type="match status" value="1"/>
</dbReference>
<comment type="function">
    <text evidence="8">Ligand for members of the frizzled family of seven transmembrane receptors.</text>
</comment>
<dbReference type="Proteomes" id="UP001148838">
    <property type="component" value="Unassembled WGS sequence"/>
</dbReference>